<accession>A0A077ZWE2</accession>
<evidence type="ECO:0008006" key="3">
    <source>
        <dbReference type="Google" id="ProtNLM"/>
    </source>
</evidence>
<dbReference type="Proteomes" id="UP000039865">
    <property type="component" value="Unassembled WGS sequence"/>
</dbReference>
<evidence type="ECO:0000313" key="1">
    <source>
        <dbReference type="EMBL" id="CDW73906.1"/>
    </source>
</evidence>
<organism evidence="1 2">
    <name type="scientific">Stylonychia lemnae</name>
    <name type="common">Ciliate</name>
    <dbReference type="NCBI Taxonomy" id="5949"/>
    <lineage>
        <taxon>Eukaryota</taxon>
        <taxon>Sar</taxon>
        <taxon>Alveolata</taxon>
        <taxon>Ciliophora</taxon>
        <taxon>Intramacronucleata</taxon>
        <taxon>Spirotrichea</taxon>
        <taxon>Stichotrichia</taxon>
        <taxon>Sporadotrichida</taxon>
        <taxon>Oxytrichidae</taxon>
        <taxon>Stylonychinae</taxon>
        <taxon>Stylonychia</taxon>
    </lineage>
</organism>
<protein>
    <recommendedName>
        <fullName evidence="3">C1q domain-containing protein</fullName>
    </recommendedName>
</protein>
<dbReference type="OrthoDB" id="65833at2759"/>
<dbReference type="PANTHER" id="PTHR40131:SF1">
    <property type="entry name" value="C1Q DOMAIN-CONTAINING PROTEIN"/>
    <property type="match status" value="1"/>
</dbReference>
<gene>
    <name evidence="1" type="primary">Contig8364.g8916</name>
    <name evidence="1" type="ORF">STYLEM_2896</name>
</gene>
<evidence type="ECO:0000313" key="2">
    <source>
        <dbReference type="Proteomes" id="UP000039865"/>
    </source>
</evidence>
<name>A0A077ZWE2_STYLE</name>
<dbReference type="InParanoid" id="A0A077ZWE2"/>
<sequence length="774" mass="88200">MRIPSQNDNPNMGGGYNSQNFGYNTITQLNNASGHQTELDPYAPAIGSNEWKNIQDIVKLTLKAVCDVIRSQGLAIRELERVVPTKANKSELNAGLSVKANVSDVSRTIAEVASSIENKLTFEEVQSIIDDKVSKTDLQYLLSNKISVEEMQKIMENKANQHETNLELQSMNAKIEDIYRDLSKRLTNCALQKDFSYLQTVIETKANIDDVNESLQNKANKQSVANALHRKANRSDMDQILETKADASDLEKIINLIEQKADNSQIDQLMRLLDQKSEKQEFYSLKQDIALKSDRADIDMYVMAVQNQKLEFEQRQKSLEKDLDEFIIGMQRELESLKTSFLQSLNKKADYTLLDSMKDSLLKKVDHEYFQTVSNKLKADCQAMLTQNFNEFSYTRKHKDEKSEERVTKAEMNSERALDEIFFIRDQFKQLQDERKKDIEETADFIKQIINNGKADQQKELIKMQQEVDRLRRDLVDKCSLNELLEVKAKLTTIVDNKPDLKEVQQALNDCQNDICEQLADFKKSVKNDMHQSENEIYKSIERKVNLLDVQEALSHKAEYKEIQTQLALKSELVEIQYKVDRLLKEVQSKLEARDIDDVNKALSEMSEEIAIKVPNREFRDALNDQNTINEALCAENCVGRWLWKSGELINGYAIPWEVQSVNTCPENFIWDEDKTLILTVAPGLYEITFGFYSAKKPTIQLLVNGEAVLSAVNSSSYVIHHSSGKLKGMGKHSAGNLAGLTLIDFIALPARARISLSFSGELGAEGFLGLRKL</sequence>
<proteinExistence type="predicted"/>
<keyword evidence="2" id="KW-1185">Reference proteome</keyword>
<dbReference type="PANTHER" id="PTHR40131">
    <property type="entry name" value="C1Q DOMAIN-CONTAINING PROTEIN"/>
    <property type="match status" value="1"/>
</dbReference>
<reference evidence="1 2" key="1">
    <citation type="submission" date="2014-06" db="EMBL/GenBank/DDBJ databases">
        <authorList>
            <person name="Swart Estienne"/>
        </authorList>
    </citation>
    <scope>NUCLEOTIDE SEQUENCE [LARGE SCALE GENOMIC DNA]</scope>
    <source>
        <strain evidence="1 2">130c</strain>
    </source>
</reference>
<dbReference type="OMA" id="DNNSIMI"/>
<dbReference type="EMBL" id="CCKQ01002800">
    <property type="protein sequence ID" value="CDW73906.1"/>
    <property type="molecule type" value="Genomic_DNA"/>
</dbReference>
<dbReference type="AlphaFoldDB" id="A0A077ZWE2"/>